<dbReference type="Gene3D" id="3.60.15.10">
    <property type="entry name" value="Ribonuclease Z/Hydroxyacylglutathione hydrolase-like"/>
    <property type="match status" value="1"/>
</dbReference>
<dbReference type="PANTHER" id="PTHR30619:SF1">
    <property type="entry name" value="RECOMBINATION PROTEIN 2"/>
    <property type="match status" value="1"/>
</dbReference>
<name>A0A2S9YKN8_9BACT</name>
<dbReference type="InterPro" id="IPR036866">
    <property type="entry name" value="RibonucZ/Hydroxyglut_hydro"/>
</dbReference>
<evidence type="ECO:0008006" key="3">
    <source>
        <dbReference type="Google" id="ProtNLM"/>
    </source>
</evidence>
<dbReference type="AlphaFoldDB" id="A0A2S9YKN8"/>
<dbReference type="InterPro" id="IPR052159">
    <property type="entry name" value="Competence_DNA_uptake"/>
</dbReference>
<dbReference type="RefSeq" id="WP_106091345.1">
    <property type="nucleotide sequence ID" value="NZ_PVNL01000090.1"/>
</dbReference>
<dbReference type="SUPFAM" id="SSF56281">
    <property type="entry name" value="Metallo-hydrolase/oxidoreductase"/>
    <property type="match status" value="1"/>
</dbReference>
<gene>
    <name evidence="1" type="ORF">ENSA7_44130</name>
</gene>
<evidence type="ECO:0000313" key="2">
    <source>
        <dbReference type="Proteomes" id="UP000238823"/>
    </source>
</evidence>
<reference evidence="1 2" key="1">
    <citation type="submission" date="2018-03" db="EMBL/GenBank/DDBJ databases">
        <title>Draft Genome Sequences of the Obligatory Marine Myxobacteria Enhygromyxa salina SWB007.</title>
        <authorList>
            <person name="Poehlein A."/>
            <person name="Moghaddam J.A."/>
            <person name="Harms H."/>
            <person name="Alanjari M."/>
            <person name="Koenig G.M."/>
            <person name="Daniel R."/>
            <person name="Schaeberle T.F."/>
        </authorList>
    </citation>
    <scope>NUCLEOTIDE SEQUENCE [LARGE SCALE GENOMIC DNA]</scope>
    <source>
        <strain evidence="1 2">SWB007</strain>
    </source>
</reference>
<comment type="caution">
    <text evidence="1">The sequence shown here is derived from an EMBL/GenBank/DDBJ whole genome shotgun (WGS) entry which is preliminary data.</text>
</comment>
<evidence type="ECO:0000313" key="1">
    <source>
        <dbReference type="EMBL" id="PRQ05680.1"/>
    </source>
</evidence>
<proteinExistence type="predicted"/>
<organism evidence="1 2">
    <name type="scientific">Enhygromyxa salina</name>
    <dbReference type="NCBI Taxonomy" id="215803"/>
    <lineage>
        <taxon>Bacteria</taxon>
        <taxon>Pseudomonadati</taxon>
        <taxon>Myxococcota</taxon>
        <taxon>Polyangia</taxon>
        <taxon>Nannocystales</taxon>
        <taxon>Nannocystaceae</taxon>
        <taxon>Enhygromyxa</taxon>
    </lineage>
</organism>
<accession>A0A2S9YKN8</accession>
<dbReference type="Proteomes" id="UP000238823">
    <property type="component" value="Unassembled WGS sequence"/>
</dbReference>
<sequence length="120" mass="13266">MSSPSARNSRDIGIYFLDVGQGDCSVIIPPEGEGGAIVFDVADQYVLELFINNHEIQNSDVIASHLDIDHIRGMLGFLRNHASEIDRVYLGLDRYPAPGKKHAVCGAADHAWGQRSPHRW</sequence>
<dbReference type="PANTHER" id="PTHR30619">
    <property type="entry name" value="DNA INTERNALIZATION/COMPETENCE PROTEIN COMEC/REC2"/>
    <property type="match status" value="1"/>
</dbReference>
<dbReference type="EMBL" id="PVNL01000090">
    <property type="protein sequence ID" value="PRQ05680.1"/>
    <property type="molecule type" value="Genomic_DNA"/>
</dbReference>
<protein>
    <recommendedName>
        <fullName evidence="3">Metallo-beta-lactamase domain-containing protein</fullName>
    </recommendedName>
</protein>